<dbReference type="Proteomes" id="UP000811255">
    <property type="component" value="Unassembled WGS sequence"/>
</dbReference>
<dbReference type="RefSeq" id="WP_214533931.1">
    <property type="nucleotide sequence ID" value="NZ_JAHFVK010000001.1"/>
</dbReference>
<sequence>MCDTVDKLYFSAIIPTHLRPDLLSEAISSVAAQSLRPLELIVVSDVDDADTRELIAARQPAIPFPLRYVVNRPEPGACGSRNLGAQLAVCDWLAFLDDDDVWRPEFLRRCAEAALLDNATLILAPLVECSPEREDRVRRFPEGLDSHSLFTVPGGMTGSNFAITRDRFLAVGGFDPEVSVFNDWDLLFRLIAADPHYAVLDEPLVEWRQHVGERIGSRSLKRAQGLDFFVDRYSEYMPPELVAELRATAASIRRDLSANWTGYVEHSLAIARARGVTGVLKKKLGLARP</sequence>
<dbReference type="InterPro" id="IPR029044">
    <property type="entry name" value="Nucleotide-diphossugar_trans"/>
</dbReference>
<feature type="domain" description="Glycosyltransferase 2-like" evidence="1">
    <location>
        <begin position="11"/>
        <end position="165"/>
    </location>
</feature>
<keyword evidence="3" id="KW-1185">Reference proteome</keyword>
<evidence type="ECO:0000259" key="1">
    <source>
        <dbReference type="Pfam" id="PF00535"/>
    </source>
</evidence>
<reference evidence="2 3" key="1">
    <citation type="submission" date="2021-05" db="EMBL/GenBank/DDBJ databases">
        <title>Croceibacterium sp. LX-88 genome sequence.</title>
        <authorList>
            <person name="Luo X."/>
        </authorList>
    </citation>
    <scope>NUCLEOTIDE SEQUENCE [LARGE SCALE GENOMIC DNA]</scope>
    <source>
        <strain evidence="2 3">LX-88</strain>
    </source>
</reference>
<evidence type="ECO:0000313" key="3">
    <source>
        <dbReference type="Proteomes" id="UP000811255"/>
    </source>
</evidence>
<dbReference type="PANTHER" id="PTHR43685">
    <property type="entry name" value="GLYCOSYLTRANSFERASE"/>
    <property type="match status" value="1"/>
</dbReference>
<dbReference type="SUPFAM" id="SSF53448">
    <property type="entry name" value="Nucleotide-diphospho-sugar transferases"/>
    <property type="match status" value="1"/>
</dbReference>
<dbReference type="PANTHER" id="PTHR43685:SF2">
    <property type="entry name" value="GLYCOSYLTRANSFERASE 2-LIKE DOMAIN-CONTAINING PROTEIN"/>
    <property type="match status" value="1"/>
</dbReference>
<dbReference type="EMBL" id="JAHFVK010000001">
    <property type="protein sequence ID" value="MBT2132815.1"/>
    <property type="molecule type" value="Genomic_DNA"/>
</dbReference>
<dbReference type="Pfam" id="PF00535">
    <property type="entry name" value="Glycos_transf_2"/>
    <property type="match status" value="1"/>
</dbReference>
<name>A0ABS5VZ67_9SPHN</name>
<dbReference type="CDD" id="cd00761">
    <property type="entry name" value="Glyco_tranf_GTA_type"/>
    <property type="match status" value="1"/>
</dbReference>
<evidence type="ECO:0000313" key="2">
    <source>
        <dbReference type="EMBL" id="MBT2132815.1"/>
    </source>
</evidence>
<comment type="caution">
    <text evidence="2">The sequence shown here is derived from an EMBL/GenBank/DDBJ whole genome shotgun (WGS) entry which is preliminary data.</text>
</comment>
<dbReference type="Gene3D" id="3.90.550.10">
    <property type="entry name" value="Spore Coat Polysaccharide Biosynthesis Protein SpsA, Chain A"/>
    <property type="match status" value="1"/>
</dbReference>
<protein>
    <submittedName>
        <fullName evidence="2">Glycosyltransferase family 2 protein</fullName>
    </submittedName>
</protein>
<organism evidence="2 3">
    <name type="scientific">Croceibacterium selenioxidans</name>
    <dbReference type="NCBI Taxonomy" id="2838833"/>
    <lineage>
        <taxon>Bacteria</taxon>
        <taxon>Pseudomonadati</taxon>
        <taxon>Pseudomonadota</taxon>
        <taxon>Alphaproteobacteria</taxon>
        <taxon>Sphingomonadales</taxon>
        <taxon>Erythrobacteraceae</taxon>
        <taxon>Croceibacterium</taxon>
    </lineage>
</organism>
<proteinExistence type="predicted"/>
<dbReference type="InterPro" id="IPR050834">
    <property type="entry name" value="Glycosyltransf_2"/>
</dbReference>
<accession>A0ABS5VZ67</accession>
<gene>
    <name evidence="2" type="ORF">KK137_00580</name>
</gene>
<dbReference type="InterPro" id="IPR001173">
    <property type="entry name" value="Glyco_trans_2-like"/>
</dbReference>